<dbReference type="AlphaFoldDB" id="A0A420DU00"/>
<accession>A0A420DU00</accession>
<gene>
    <name evidence="1" type="ORF">C8N30_2199</name>
</gene>
<protein>
    <submittedName>
        <fullName evidence="1">Uncharacterized protein</fullName>
    </submittedName>
</protein>
<proteinExistence type="predicted"/>
<keyword evidence="2" id="KW-1185">Reference proteome</keyword>
<organism evidence="1 2">
    <name type="scientific">Sulfitobacter guttiformis</name>
    <dbReference type="NCBI Taxonomy" id="74349"/>
    <lineage>
        <taxon>Bacteria</taxon>
        <taxon>Pseudomonadati</taxon>
        <taxon>Pseudomonadota</taxon>
        <taxon>Alphaproteobacteria</taxon>
        <taxon>Rhodobacterales</taxon>
        <taxon>Roseobacteraceae</taxon>
        <taxon>Sulfitobacter</taxon>
    </lineage>
</organism>
<sequence length="34" mass="3857">MRLDTPSNTSMNKHTRGNVFAEVILGEAWPAEQR</sequence>
<evidence type="ECO:0000313" key="2">
    <source>
        <dbReference type="Proteomes" id="UP000284407"/>
    </source>
</evidence>
<comment type="caution">
    <text evidence="1">The sequence shown here is derived from an EMBL/GenBank/DDBJ whole genome shotgun (WGS) entry which is preliminary data.</text>
</comment>
<reference evidence="1 2" key="1">
    <citation type="submission" date="2018-09" db="EMBL/GenBank/DDBJ databases">
        <title>Genomic Encyclopedia of Archaeal and Bacterial Type Strains, Phase II (KMG-II): from individual species to whole genera.</title>
        <authorList>
            <person name="Goeker M."/>
        </authorList>
    </citation>
    <scope>NUCLEOTIDE SEQUENCE [LARGE SCALE GENOMIC DNA]</scope>
    <source>
        <strain evidence="1 2">DSM 11458</strain>
    </source>
</reference>
<evidence type="ECO:0000313" key="1">
    <source>
        <dbReference type="EMBL" id="RKE97587.1"/>
    </source>
</evidence>
<name>A0A420DU00_9RHOB</name>
<dbReference type="Proteomes" id="UP000284407">
    <property type="component" value="Unassembled WGS sequence"/>
</dbReference>
<dbReference type="EMBL" id="RAQK01000001">
    <property type="protein sequence ID" value="RKE97587.1"/>
    <property type="molecule type" value="Genomic_DNA"/>
</dbReference>